<organism evidence="2 3">
    <name type="scientific">Rangifer tarandus platyrhynchus</name>
    <name type="common">Svalbard reindeer</name>
    <dbReference type="NCBI Taxonomy" id="3082113"/>
    <lineage>
        <taxon>Eukaryota</taxon>
        <taxon>Metazoa</taxon>
        <taxon>Chordata</taxon>
        <taxon>Craniata</taxon>
        <taxon>Vertebrata</taxon>
        <taxon>Euteleostomi</taxon>
        <taxon>Mammalia</taxon>
        <taxon>Eutheria</taxon>
        <taxon>Laurasiatheria</taxon>
        <taxon>Artiodactyla</taxon>
        <taxon>Ruminantia</taxon>
        <taxon>Pecora</taxon>
        <taxon>Cervidae</taxon>
        <taxon>Odocoileinae</taxon>
        <taxon>Rangifer</taxon>
    </lineage>
</organism>
<accession>A0ABN8XVM4</accession>
<keyword evidence="3" id="KW-1185">Reference proteome</keyword>
<protein>
    <recommendedName>
        <fullName evidence="4">Basic proline-rich protein-like</fullName>
    </recommendedName>
</protein>
<feature type="region of interest" description="Disordered" evidence="1">
    <location>
        <begin position="84"/>
        <end position="196"/>
    </location>
</feature>
<proteinExistence type="predicted"/>
<feature type="compositionally biased region" description="Low complexity" evidence="1">
    <location>
        <begin position="155"/>
        <end position="173"/>
    </location>
</feature>
<feature type="compositionally biased region" description="Basic and acidic residues" evidence="1">
    <location>
        <begin position="84"/>
        <end position="94"/>
    </location>
</feature>
<evidence type="ECO:0008006" key="4">
    <source>
        <dbReference type="Google" id="ProtNLM"/>
    </source>
</evidence>
<reference evidence="2" key="1">
    <citation type="submission" date="2023-04" db="EMBL/GenBank/DDBJ databases">
        <authorList>
            <consortium name="ELIXIR-Norway"/>
        </authorList>
    </citation>
    <scope>NUCLEOTIDE SEQUENCE [LARGE SCALE GENOMIC DNA]</scope>
</reference>
<dbReference type="EMBL" id="OX459937">
    <property type="protein sequence ID" value="CAI9152382.1"/>
    <property type="molecule type" value="Genomic_DNA"/>
</dbReference>
<sequence>MQHLHSGRPGGKEVRRPAVGPKLPTREAAWLCELRGPFRLRESGRARGGRSQAAEPIPHRGGPVRGLDLPATRLRPCLDARGARARAVRMERRPPGCSERAGQKGAPAPLRPPPPRKPPRDPDQASQAARTRALPGPTAGIPAAFPAAPRPLRPLYPAAPGHAARRAGAGSSPAWPPAPLPLGTQPIGQASGPPRP</sequence>
<evidence type="ECO:0000256" key="1">
    <source>
        <dbReference type="SAM" id="MobiDB-lite"/>
    </source>
</evidence>
<feature type="compositionally biased region" description="Low complexity" evidence="1">
    <location>
        <begin position="135"/>
        <end position="147"/>
    </location>
</feature>
<name>A0ABN8XVM4_RANTA</name>
<evidence type="ECO:0000313" key="2">
    <source>
        <dbReference type="EMBL" id="CAI9152382.1"/>
    </source>
</evidence>
<dbReference type="Proteomes" id="UP001176941">
    <property type="component" value="Chromosome 1"/>
</dbReference>
<gene>
    <name evidence="2" type="ORF">MRATA1EN1_LOCUS1344</name>
</gene>
<feature type="region of interest" description="Disordered" evidence="1">
    <location>
        <begin position="1"/>
        <end position="70"/>
    </location>
</feature>
<evidence type="ECO:0000313" key="3">
    <source>
        <dbReference type="Proteomes" id="UP001176941"/>
    </source>
</evidence>